<dbReference type="Gene3D" id="3.30.70.3550">
    <property type="entry name" value="Leucyl/phenylalanyl-tRNA-protein transferase, N-terminal domain"/>
    <property type="match status" value="1"/>
</dbReference>
<evidence type="ECO:0000313" key="16">
    <source>
        <dbReference type="EMBL" id="QIH42110.1"/>
    </source>
</evidence>
<sequence length="243" mass="27541">MTIYLPKLAPNDFSFPSPYEALEDPNGLLAFGGDLNPNRIYNAYKNGIFPWYGPGEPILWWSPSPRAVFNPKTFKPAKSVKKFQRKQQYSVSINHATQKVIDLCAATRSADQTWIHPEMRAAYGMLAKQGKCHSVEVWQNDALVGGLYGIQMGQIFCGESMFSIQTNASKIALWYFCEHFAKNKGQLIDCQVMNPHLASLGAFELPRDEFINSLLSFSDKTVKQECFKRQWLSITDNPESVEE</sequence>
<dbReference type="Gene3D" id="3.40.630.70">
    <property type="entry name" value="Leucyl/phenylalanyl-tRNA-protein transferase, C-terminal domain"/>
    <property type="match status" value="1"/>
</dbReference>
<evidence type="ECO:0000256" key="15">
    <source>
        <dbReference type="HAMAP-Rule" id="MF_00688"/>
    </source>
</evidence>
<dbReference type="HAMAP" id="MF_00688">
    <property type="entry name" value="Leu_Phe_trans"/>
    <property type="match status" value="1"/>
</dbReference>
<evidence type="ECO:0000256" key="8">
    <source>
        <dbReference type="ARBA" id="ARBA00054043"/>
    </source>
</evidence>
<evidence type="ECO:0000256" key="5">
    <source>
        <dbReference type="ARBA" id="ARBA00050607"/>
    </source>
</evidence>
<dbReference type="InterPro" id="IPR016181">
    <property type="entry name" value="Acyl_CoA_acyltransferase"/>
</dbReference>
<name>A0A6G7CJ61_9VIBR</name>
<gene>
    <name evidence="15 16" type="primary">aat</name>
    <name evidence="16" type="ORF">G5S32_08925</name>
</gene>
<dbReference type="Pfam" id="PF03588">
    <property type="entry name" value="Leu_Phe_trans"/>
    <property type="match status" value="1"/>
</dbReference>
<evidence type="ECO:0000256" key="1">
    <source>
        <dbReference type="ARBA" id="ARBA00004496"/>
    </source>
</evidence>
<organism evidence="16 17">
    <name type="scientific">Vibrio ziniensis</name>
    <dbReference type="NCBI Taxonomy" id="2711221"/>
    <lineage>
        <taxon>Bacteria</taxon>
        <taxon>Pseudomonadati</taxon>
        <taxon>Pseudomonadota</taxon>
        <taxon>Gammaproteobacteria</taxon>
        <taxon>Vibrionales</taxon>
        <taxon>Vibrionaceae</taxon>
        <taxon>Vibrio</taxon>
    </lineage>
</organism>
<dbReference type="FunFam" id="3.30.70.3550:FF:000001">
    <property type="entry name" value="Leucyl/phenylalanyl-tRNA--protein transferase"/>
    <property type="match status" value="1"/>
</dbReference>
<dbReference type="KEGG" id="vzi:G5S32_08925"/>
<comment type="catalytic activity">
    <reaction evidence="5 15">
        <text>L-phenylalanyl-tRNA(Phe) + an N-terminal L-alpha-aminoacyl-[protein] = an N-terminal L-phenylalanyl-L-alpha-aminoacyl-[protein] + tRNA(Phe)</text>
        <dbReference type="Rhea" id="RHEA:43632"/>
        <dbReference type="Rhea" id="RHEA-COMP:9668"/>
        <dbReference type="Rhea" id="RHEA-COMP:9699"/>
        <dbReference type="Rhea" id="RHEA-COMP:10636"/>
        <dbReference type="Rhea" id="RHEA-COMP:10637"/>
        <dbReference type="ChEBI" id="CHEBI:78442"/>
        <dbReference type="ChEBI" id="CHEBI:78531"/>
        <dbReference type="ChEBI" id="CHEBI:78597"/>
        <dbReference type="ChEBI" id="CHEBI:83561"/>
        <dbReference type="EC" id="2.3.2.6"/>
    </reaction>
</comment>
<dbReference type="GO" id="GO:0005737">
    <property type="term" value="C:cytoplasm"/>
    <property type="evidence" value="ECO:0007669"/>
    <property type="project" value="UniProtKB-SubCell"/>
</dbReference>
<keyword evidence="17" id="KW-1185">Reference proteome</keyword>
<evidence type="ECO:0000256" key="9">
    <source>
        <dbReference type="ARBA" id="ARBA00061535"/>
    </source>
</evidence>
<dbReference type="EMBL" id="CP049331">
    <property type="protein sequence ID" value="QIH42110.1"/>
    <property type="molecule type" value="Genomic_DNA"/>
</dbReference>
<comment type="catalytic activity">
    <reaction evidence="6 15">
        <text>N-terminal L-arginyl-[protein] + L-leucyl-tRNA(Leu) = N-terminal L-leucyl-L-arginyl-[protein] + tRNA(Leu) + H(+)</text>
        <dbReference type="Rhea" id="RHEA:50416"/>
        <dbReference type="Rhea" id="RHEA-COMP:9613"/>
        <dbReference type="Rhea" id="RHEA-COMP:9622"/>
        <dbReference type="Rhea" id="RHEA-COMP:12672"/>
        <dbReference type="Rhea" id="RHEA-COMP:12673"/>
        <dbReference type="ChEBI" id="CHEBI:15378"/>
        <dbReference type="ChEBI" id="CHEBI:64719"/>
        <dbReference type="ChEBI" id="CHEBI:78442"/>
        <dbReference type="ChEBI" id="CHEBI:78494"/>
        <dbReference type="ChEBI" id="CHEBI:133044"/>
        <dbReference type="EC" id="2.3.2.6"/>
    </reaction>
</comment>
<dbReference type="EC" id="2.3.2.6" evidence="10 15"/>
<dbReference type="PANTHER" id="PTHR30098">
    <property type="entry name" value="LEUCYL/PHENYLALANYL-TRNA--PROTEIN TRANSFERASE"/>
    <property type="match status" value="1"/>
</dbReference>
<dbReference type="InterPro" id="IPR042203">
    <property type="entry name" value="Leu/Phe-tRNA_Trfase_C"/>
</dbReference>
<proteinExistence type="inferred from homology"/>
<dbReference type="PANTHER" id="PTHR30098:SF2">
    <property type="entry name" value="LEUCYL_PHENYLALANYL-TRNA--PROTEIN TRANSFERASE"/>
    <property type="match status" value="1"/>
</dbReference>
<evidence type="ECO:0000256" key="13">
    <source>
        <dbReference type="ARBA" id="ARBA00077165"/>
    </source>
</evidence>
<evidence type="ECO:0000256" key="12">
    <source>
        <dbReference type="ARBA" id="ARBA00077136"/>
    </source>
</evidence>
<evidence type="ECO:0000256" key="7">
    <source>
        <dbReference type="ARBA" id="ARBA00051538"/>
    </source>
</evidence>
<comment type="subcellular location">
    <subcellularLocation>
        <location evidence="1 15">Cytoplasm</location>
    </subcellularLocation>
</comment>
<comment type="catalytic activity">
    <reaction evidence="7 15">
        <text>N-terminal L-lysyl-[protein] + L-leucyl-tRNA(Leu) = N-terminal L-leucyl-L-lysyl-[protein] + tRNA(Leu) + H(+)</text>
        <dbReference type="Rhea" id="RHEA:12340"/>
        <dbReference type="Rhea" id="RHEA-COMP:9613"/>
        <dbReference type="Rhea" id="RHEA-COMP:9622"/>
        <dbReference type="Rhea" id="RHEA-COMP:12670"/>
        <dbReference type="Rhea" id="RHEA-COMP:12671"/>
        <dbReference type="ChEBI" id="CHEBI:15378"/>
        <dbReference type="ChEBI" id="CHEBI:65249"/>
        <dbReference type="ChEBI" id="CHEBI:78442"/>
        <dbReference type="ChEBI" id="CHEBI:78494"/>
        <dbReference type="ChEBI" id="CHEBI:133043"/>
        <dbReference type="EC" id="2.3.2.6"/>
    </reaction>
</comment>
<evidence type="ECO:0000256" key="2">
    <source>
        <dbReference type="ARBA" id="ARBA00022490"/>
    </source>
</evidence>
<evidence type="ECO:0000256" key="4">
    <source>
        <dbReference type="ARBA" id="ARBA00023315"/>
    </source>
</evidence>
<dbReference type="AlphaFoldDB" id="A0A6G7CJ61"/>
<protein>
    <recommendedName>
        <fullName evidence="11 15">Leucyl/phenylalanyl-tRNA--protein transferase</fullName>
        <ecNumber evidence="10 15">2.3.2.6</ecNumber>
    </recommendedName>
    <alternativeName>
        <fullName evidence="12 15">L/F-transferase</fullName>
    </alternativeName>
    <alternativeName>
        <fullName evidence="13 15">Leucyltransferase</fullName>
    </alternativeName>
    <alternativeName>
        <fullName evidence="14 15">Phenyalanyltransferase</fullName>
    </alternativeName>
</protein>
<keyword evidence="2 15" id="KW-0963">Cytoplasm</keyword>
<dbReference type="InterPro" id="IPR004616">
    <property type="entry name" value="Leu/Phe-tRNA_Trfase"/>
</dbReference>
<reference evidence="16 17" key="1">
    <citation type="submission" date="2020-02" db="EMBL/GenBank/DDBJ databases">
        <title>A complete genome of a marine bacterium Vibrio sp. ZWAL4003 isolated from the mangrove sediment with the ability to degrade polysaccharides.</title>
        <authorList>
            <person name="Wu J."/>
            <person name="Qu W."/>
            <person name="Zeng R."/>
        </authorList>
    </citation>
    <scope>NUCLEOTIDE SEQUENCE [LARGE SCALE GENOMIC DNA]</scope>
    <source>
        <strain evidence="16 17">ZWAL4003</strain>
    </source>
</reference>
<evidence type="ECO:0000256" key="14">
    <source>
        <dbReference type="ARBA" id="ARBA00083640"/>
    </source>
</evidence>
<dbReference type="Proteomes" id="UP000503003">
    <property type="component" value="Chromosome 1"/>
</dbReference>
<dbReference type="SUPFAM" id="SSF55729">
    <property type="entry name" value="Acyl-CoA N-acyltransferases (Nat)"/>
    <property type="match status" value="1"/>
</dbReference>
<accession>A0A6G7CJ61</accession>
<evidence type="ECO:0000256" key="10">
    <source>
        <dbReference type="ARBA" id="ARBA00066767"/>
    </source>
</evidence>
<evidence type="ECO:0000256" key="3">
    <source>
        <dbReference type="ARBA" id="ARBA00022679"/>
    </source>
</evidence>
<dbReference type="InterPro" id="IPR042221">
    <property type="entry name" value="Leu/Phe-tRNA_Trfase_N"/>
</dbReference>
<evidence type="ECO:0000313" key="17">
    <source>
        <dbReference type="Proteomes" id="UP000503003"/>
    </source>
</evidence>
<comment type="similarity">
    <text evidence="9 15">Belongs to the L/F-transferase family.</text>
</comment>
<dbReference type="RefSeq" id="WP_165311689.1">
    <property type="nucleotide sequence ID" value="NZ_CP049331.1"/>
</dbReference>
<dbReference type="GO" id="GO:0030163">
    <property type="term" value="P:protein catabolic process"/>
    <property type="evidence" value="ECO:0007669"/>
    <property type="project" value="UniProtKB-UniRule"/>
</dbReference>
<dbReference type="NCBIfam" id="TIGR00667">
    <property type="entry name" value="aat"/>
    <property type="match status" value="1"/>
</dbReference>
<dbReference type="FunFam" id="3.40.630.70:FF:000001">
    <property type="entry name" value="Leucyl/phenylalanyl-tRNA--protein transferase"/>
    <property type="match status" value="1"/>
</dbReference>
<keyword evidence="4 15" id="KW-0012">Acyltransferase</keyword>
<evidence type="ECO:0000256" key="6">
    <source>
        <dbReference type="ARBA" id="ARBA00050652"/>
    </source>
</evidence>
<dbReference type="GO" id="GO:0008914">
    <property type="term" value="F:leucyl-tRNA--protein transferase activity"/>
    <property type="evidence" value="ECO:0007669"/>
    <property type="project" value="UniProtKB-UniRule"/>
</dbReference>
<evidence type="ECO:0000256" key="11">
    <source>
        <dbReference type="ARBA" id="ARBA00074372"/>
    </source>
</evidence>
<keyword evidence="3 15" id="KW-0808">Transferase</keyword>
<comment type="function">
    <text evidence="8 15">Functions in the N-end rule pathway of protein degradation where it conjugates Leu, Phe and, less efficiently, Met from aminoacyl-tRNAs to the N-termini of proteins containing an N-terminal arginine or lysine.</text>
</comment>